<dbReference type="KEGG" id="pki:111860908"/>
<sequence>MPRKKRCRPRDSGDDAGSVSRKRRHTESQGEIVSVPDSEHEEEVFKPSARETRLRGRECKSQTKGLTEDEMLNLALKLSAEEATTAELRQKREEEKEEKAIKRAIEKSLHANETQIISNNSESLFLMSQDSPPVPASPVFPARDKPSLQSSKIGPDDSDCNDAVIDMDEEKQCPQPQTLDVCQSKSDGSSKYLPALEKGKYSEAESNSQEFQGPSRCQWQRGKSSGDIGKGSPCHGPVLCIERLSQELVDDCQASGFVLCSQELPVHLTPSGRSESSLPVSPTLPESPVFARVDLGGMEKAVPGRGTWSATKQATATDATQSGDRGNPQDFPESQGLDLDSSDSSQSLLSPRRTLAKSRKHVPKKRATRGRSFRGQASQGNVSQSQSEEEPCKKEGSAICSAGGFFLTTSSGTDDPTNQTGRAWSEEEEDEDPRKKNHMPGDADILGLGRAGDADQAASPVFPREGSHHKMCTLGPTSSLGTPRCLMGSPWRKETQEGSKIRRRFTFGNRNVTKSPSRTEDSVVHIPIEEQGAPKEPPVVRAVHYYWGVPFCPRGQNPDDYTQVILSQLEVYEKSLKQARRTLLRKAEWGDPLLPASPERRLRRRCRPKRSRALRLLDDEEEQEEEVVVAEQEEEEDTEATLVEEGEENGSAGSPKGSKAREERQEQNKERLAAQQQKTPVLCAPEEIPERQKSLRRRGHGESRSAKGGVPHSQSQEDEETQLCPESQLSEEPLAELKRESSADTEVHSRDSECEVMVLDQEGSAIAEVEDMETEGGSDSQARGEGVQCPICMHCFPPARIEMHAAYCDGTAEDQDQPPEEPLSQVAGRKRRNRNDVAGEDQPSSSFNGRSQLREKCYLCHGMIRMKDYHKHVENCIQQRSKHEGSKNLLVALDQTEQNMDCEAGSSDSRKKSYSSARPRDDDELGYPSDPGFPVSASPIRSFTPISEATDCLVDFKRQYSRGSGQRGRRKTFK</sequence>
<accession>A0A3B3S8S5</accession>
<dbReference type="AlphaFoldDB" id="A0A3B3S8S5"/>
<dbReference type="GO" id="GO:0070531">
    <property type="term" value="C:BRCA1-A complex"/>
    <property type="evidence" value="ECO:0007669"/>
    <property type="project" value="InterPro"/>
</dbReference>
<dbReference type="GO" id="GO:0070530">
    <property type="term" value="F:K63-linked polyubiquitin modification-dependent protein binding"/>
    <property type="evidence" value="ECO:0007669"/>
    <property type="project" value="InterPro"/>
</dbReference>
<dbReference type="CDD" id="cd20912">
    <property type="entry name" value="AIR_RAP80-like"/>
    <property type="match status" value="1"/>
</dbReference>
<feature type="region of interest" description="Disordered" evidence="1">
    <location>
        <begin position="811"/>
        <end position="849"/>
    </location>
</feature>
<feature type="compositionally biased region" description="Polar residues" evidence="1">
    <location>
        <begin position="407"/>
        <end position="422"/>
    </location>
</feature>
<organism evidence="2 3">
    <name type="scientific">Paramormyrops kingsleyae</name>
    <dbReference type="NCBI Taxonomy" id="1676925"/>
    <lineage>
        <taxon>Eukaryota</taxon>
        <taxon>Metazoa</taxon>
        <taxon>Chordata</taxon>
        <taxon>Craniata</taxon>
        <taxon>Vertebrata</taxon>
        <taxon>Euteleostomi</taxon>
        <taxon>Actinopterygii</taxon>
        <taxon>Neopterygii</taxon>
        <taxon>Teleostei</taxon>
        <taxon>Osteoglossocephala</taxon>
        <taxon>Osteoglossomorpha</taxon>
        <taxon>Osteoglossiformes</taxon>
        <taxon>Mormyridae</taxon>
        <taxon>Paramormyrops</taxon>
    </lineage>
</organism>
<dbReference type="GO" id="GO:0006302">
    <property type="term" value="P:double-strand break repair"/>
    <property type="evidence" value="ECO:0007669"/>
    <property type="project" value="InterPro"/>
</dbReference>
<evidence type="ECO:0000256" key="1">
    <source>
        <dbReference type="SAM" id="MobiDB-lite"/>
    </source>
</evidence>
<feature type="compositionally biased region" description="Acidic residues" evidence="1">
    <location>
        <begin position="618"/>
        <end position="648"/>
    </location>
</feature>
<feature type="region of interest" description="Disordered" evidence="1">
    <location>
        <begin position="127"/>
        <end position="230"/>
    </location>
</feature>
<proteinExistence type="predicted"/>
<feature type="compositionally biased region" description="Polar residues" evidence="1">
    <location>
        <begin position="204"/>
        <end position="223"/>
    </location>
</feature>
<feature type="region of interest" description="Disordered" evidence="1">
    <location>
        <begin position="616"/>
        <end position="756"/>
    </location>
</feature>
<dbReference type="GO" id="GO:0042393">
    <property type="term" value="F:histone binding"/>
    <property type="evidence" value="ECO:0007669"/>
    <property type="project" value="TreeGrafter"/>
</dbReference>
<dbReference type="GeneTree" id="ENSGT00390000007635"/>
<evidence type="ECO:0000313" key="2">
    <source>
        <dbReference type="Ensembl" id="ENSPKIP00000027132.1"/>
    </source>
</evidence>
<dbReference type="Gene3D" id="6.10.250.1800">
    <property type="match status" value="1"/>
</dbReference>
<feature type="compositionally biased region" description="Basic residues" evidence="1">
    <location>
        <begin position="354"/>
        <end position="372"/>
    </location>
</feature>
<dbReference type="Ensembl" id="ENSPKIT00000007897.1">
    <property type="protein sequence ID" value="ENSPKIP00000027132.1"/>
    <property type="gene ID" value="ENSPKIG00000009306.1"/>
</dbReference>
<feature type="compositionally biased region" description="Low complexity" evidence="1">
    <location>
        <begin position="334"/>
        <end position="350"/>
    </location>
</feature>
<dbReference type="InterPro" id="IPR038868">
    <property type="entry name" value="RAP80"/>
</dbReference>
<evidence type="ECO:0000313" key="3">
    <source>
        <dbReference type="Proteomes" id="UP000261540"/>
    </source>
</evidence>
<feature type="compositionally biased region" description="Polar residues" evidence="1">
    <location>
        <begin position="271"/>
        <end position="280"/>
    </location>
</feature>
<dbReference type="PANTHER" id="PTHR15932:SF2">
    <property type="entry name" value="BRCA1-A COMPLEX SUBUNIT RAP80"/>
    <property type="match status" value="1"/>
</dbReference>
<feature type="compositionally biased region" description="Acidic residues" evidence="1">
    <location>
        <begin position="156"/>
        <end position="169"/>
    </location>
</feature>
<name>A0A3B3S8S5_9TELE</name>
<dbReference type="OrthoDB" id="7536094at2759"/>
<feature type="compositionally biased region" description="Low complexity" evidence="1">
    <location>
        <begin position="310"/>
        <end position="321"/>
    </location>
</feature>
<reference evidence="2" key="1">
    <citation type="submission" date="2025-08" db="UniProtKB">
        <authorList>
            <consortium name="Ensembl"/>
        </authorList>
    </citation>
    <scope>IDENTIFICATION</scope>
</reference>
<dbReference type="CTD" id="51720"/>
<dbReference type="GO" id="GO:0045739">
    <property type="term" value="P:positive regulation of DNA repair"/>
    <property type="evidence" value="ECO:0007669"/>
    <property type="project" value="TreeGrafter"/>
</dbReference>
<feature type="compositionally biased region" description="Basic and acidic residues" evidence="1">
    <location>
        <begin position="735"/>
        <end position="753"/>
    </location>
</feature>
<feature type="compositionally biased region" description="Polar residues" evidence="1">
    <location>
        <begin position="174"/>
        <end position="189"/>
    </location>
</feature>
<reference evidence="2" key="2">
    <citation type="submission" date="2025-09" db="UniProtKB">
        <authorList>
            <consortium name="Ensembl"/>
        </authorList>
    </citation>
    <scope>IDENTIFICATION</scope>
</reference>
<dbReference type="PANTHER" id="PTHR15932">
    <property type="entry name" value="UBIQUITIN INTERACTION MOTIF-CONTAINING PROTEIN 1"/>
    <property type="match status" value="1"/>
</dbReference>
<keyword evidence="3" id="KW-1185">Reference proteome</keyword>
<dbReference type="Proteomes" id="UP000261540">
    <property type="component" value="Unplaced"/>
</dbReference>
<dbReference type="STRING" id="1676925.ENSPKIP00000027132"/>
<feature type="region of interest" description="Disordered" evidence="1">
    <location>
        <begin position="1"/>
        <end position="66"/>
    </location>
</feature>
<feature type="compositionally biased region" description="Basic and acidic residues" evidence="1">
    <location>
        <begin position="43"/>
        <end position="61"/>
    </location>
</feature>
<feature type="compositionally biased region" description="Polar residues" evidence="1">
    <location>
        <begin position="375"/>
        <end position="386"/>
    </location>
</feature>
<feature type="compositionally biased region" description="Basic and acidic residues" evidence="1">
    <location>
        <begin position="659"/>
        <end position="672"/>
    </location>
</feature>
<feature type="region of interest" description="Disordered" evidence="1">
    <location>
        <begin position="900"/>
        <end position="940"/>
    </location>
</feature>
<protein>
    <submittedName>
        <fullName evidence="2">Ubiquitin interaction motif containing 1</fullName>
    </submittedName>
</protein>
<feature type="region of interest" description="Disordered" evidence="1">
    <location>
        <begin position="268"/>
        <end position="468"/>
    </location>
</feature>